<dbReference type="Gene3D" id="3.30.2090.10">
    <property type="entry name" value="Multidrug efflux transporter AcrB TolC docking domain, DN and DC subdomains"/>
    <property type="match status" value="2"/>
</dbReference>
<feature type="transmembrane region" description="Helical" evidence="1">
    <location>
        <begin position="361"/>
        <end position="382"/>
    </location>
</feature>
<evidence type="ECO:0000256" key="1">
    <source>
        <dbReference type="SAM" id="Phobius"/>
    </source>
</evidence>
<dbReference type="SUPFAM" id="SSF82866">
    <property type="entry name" value="Multidrug efflux transporter AcrB transmembrane domain"/>
    <property type="match status" value="2"/>
</dbReference>
<gene>
    <name evidence="2" type="ORF">BSZ05_20365</name>
</gene>
<evidence type="ECO:0000313" key="2">
    <source>
        <dbReference type="EMBL" id="ASI92168.1"/>
    </source>
</evidence>
<dbReference type="Pfam" id="PF00873">
    <property type="entry name" value="ACR_tran"/>
    <property type="match status" value="1"/>
</dbReference>
<sequence>MNLGEYSVKNKVNSWLLVLLMTIGGVLAYFEMGKLEDPAFTIKEAKIITAYPGASPQEVYDEVTYHIEDAVRLLGQVKRIKRSVTREGLSDITIEFKDEYTSAEMPGIYDELRRKIADNKHKLPPGAGEPQIIDDFADVYGGFLALNGEGYTYRELKDVADNLKKQLVLVPGVRKVAIDGDQKEVVYVQMSRAKMAELGIDMATIENLLSSQNLVSDSGRFRVGPEFIRIEPTGSFKHVSEIEDLLISSDTKKLIRLGDIAEVTREYVEEPSKLIYFNGKPSLTVGISMLPGKNVVEVGGLIADKIASLENQIPLGMNLDIIYDQPSEVDQSVAGFVTNTVEALIIVVVVLLAFMGLRVGLIIGAVLMITVAGTLALMHMYGIELQRISLGALIIALGMLVDNAIVVAEGMMIRIKRGVPAMKSAGEVVGANGWALLGGTAVGILAFAAIGMSQSNTGEFTRSLFYVILISLSLSWVTAVSTTPLLCALLLKKDDKKEGEEEKDPYAGAGFVIYKSVLQFALKQRALTISAILAMFVASVWGFGFVKNAFFPNANTPMFFVDVWEVEGTDIRQTRDDTLKIADFIREQEGVEWTASFIGGGASRFSLVYTPQDSTKAYGQIIVRTETREQIAPLQKKIDTFMTENIDNIEPKIKGLRIGPGRDSKIEARFAGPDPEVLRDLASQAEAIMHADPETKEVRNDWRQPVKLIKPIFNEQVARQLGITRTELTASLKAASEGSQVGIYRDGVRLLPIYFRSDASERQNVAQLMDAQVYSPVLQRTVPIAQVVVGFETVWEDAMIRGRDRLTTIIASANPTGELAAPLFERLKPQIEAIELPPGYSMDWGGEYEDSAEAQGALFSAIPVSFIMMIIVVVLLFGKVRQPLIIWITVPLAIIGITAGLLLLDGAFDFMALLGALSLIGLLIKNAIVLLEEIDMQAEEKPLYDAIIDSSISRMRPVMLAACTTILGMIPLLGDVFFVNMSITVMFGLGFATILTLVFIPVMYAILFKAKNPA</sequence>
<feature type="transmembrane region" description="Helical" evidence="1">
    <location>
        <begin position="12"/>
        <end position="30"/>
    </location>
</feature>
<dbReference type="GO" id="GO:0042910">
    <property type="term" value="F:xenobiotic transmembrane transporter activity"/>
    <property type="evidence" value="ECO:0007669"/>
    <property type="project" value="TreeGrafter"/>
</dbReference>
<dbReference type="InterPro" id="IPR001036">
    <property type="entry name" value="Acrflvin-R"/>
</dbReference>
<dbReference type="PRINTS" id="PR00702">
    <property type="entry name" value="ACRIFLAVINRP"/>
</dbReference>
<dbReference type="PANTHER" id="PTHR32063:SF18">
    <property type="entry name" value="CATION EFFLUX SYSTEM PROTEIN"/>
    <property type="match status" value="1"/>
</dbReference>
<feature type="transmembrane region" description="Helical" evidence="1">
    <location>
        <begin position="985"/>
        <end position="1008"/>
    </location>
</feature>
<dbReference type="EMBL" id="CP018309">
    <property type="protein sequence ID" value="ASI92168.1"/>
    <property type="molecule type" value="Genomic_DNA"/>
</dbReference>
<protein>
    <submittedName>
        <fullName evidence="2">Multidrug transporter AcrB</fullName>
    </submittedName>
</protein>
<feature type="transmembrane region" description="Helical" evidence="1">
    <location>
        <begin position="958"/>
        <end position="979"/>
    </location>
</feature>
<feature type="transmembrane region" description="Helical" evidence="1">
    <location>
        <begin position="884"/>
        <end position="904"/>
    </location>
</feature>
<feature type="transmembrane region" description="Helical" evidence="1">
    <location>
        <begin position="333"/>
        <end position="354"/>
    </location>
</feature>
<dbReference type="Proteomes" id="UP000197092">
    <property type="component" value="Chromosome 2"/>
</dbReference>
<dbReference type="Gene3D" id="3.30.70.1440">
    <property type="entry name" value="Multidrug efflux transporter AcrB pore domain"/>
    <property type="match status" value="1"/>
</dbReference>
<dbReference type="InterPro" id="IPR027463">
    <property type="entry name" value="AcrB_DN_DC_subdom"/>
</dbReference>
<keyword evidence="1" id="KW-0812">Transmembrane</keyword>
<feature type="transmembrane region" description="Helical" evidence="1">
    <location>
        <begin position="464"/>
        <end position="491"/>
    </location>
</feature>
<feature type="transmembrane region" description="Helical" evidence="1">
    <location>
        <begin position="857"/>
        <end position="877"/>
    </location>
</feature>
<dbReference type="RefSeq" id="WP_088878171.1">
    <property type="nucleotide sequence ID" value="NZ_CP018309.1"/>
</dbReference>
<dbReference type="Gene3D" id="3.30.70.1320">
    <property type="entry name" value="Multidrug efflux transporter AcrB pore domain like"/>
    <property type="match status" value="1"/>
</dbReference>
<feature type="transmembrane region" description="Helical" evidence="1">
    <location>
        <begin position="526"/>
        <end position="546"/>
    </location>
</feature>
<dbReference type="GO" id="GO:0005886">
    <property type="term" value="C:plasma membrane"/>
    <property type="evidence" value="ECO:0007669"/>
    <property type="project" value="TreeGrafter"/>
</dbReference>
<proteinExistence type="predicted"/>
<accession>A0AAN1FK99</accession>
<dbReference type="KEGG" id="vsh:BSZ05_20365"/>
<evidence type="ECO:0000313" key="3">
    <source>
        <dbReference type="Proteomes" id="UP000197092"/>
    </source>
</evidence>
<feature type="transmembrane region" description="Helical" evidence="1">
    <location>
        <begin position="388"/>
        <end position="408"/>
    </location>
</feature>
<organism evidence="2 3">
    <name type="scientific">Vibrio mediterranei</name>
    <dbReference type="NCBI Taxonomy" id="689"/>
    <lineage>
        <taxon>Bacteria</taxon>
        <taxon>Pseudomonadati</taxon>
        <taxon>Pseudomonadota</taxon>
        <taxon>Gammaproteobacteria</taxon>
        <taxon>Vibrionales</taxon>
        <taxon>Vibrionaceae</taxon>
        <taxon>Vibrio</taxon>
    </lineage>
</organism>
<name>A0AAN1FK99_9VIBR</name>
<dbReference type="Gene3D" id="3.30.70.1430">
    <property type="entry name" value="Multidrug efflux transporter AcrB pore domain"/>
    <property type="match status" value="2"/>
</dbReference>
<keyword evidence="1" id="KW-1133">Transmembrane helix</keyword>
<dbReference type="PANTHER" id="PTHR32063">
    <property type="match status" value="1"/>
</dbReference>
<feature type="transmembrane region" description="Helical" evidence="1">
    <location>
        <begin position="429"/>
        <end position="452"/>
    </location>
</feature>
<keyword evidence="1" id="KW-0472">Membrane</keyword>
<dbReference type="SUPFAM" id="SSF82714">
    <property type="entry name" value="Multidrug efflux transporter AcrB TolC docking domain, DN and DC subdomains"/>
    <property type="match status" value="2"/>
</dbReference>
<reference evidence="3" key="1">
    <citation type="submission" date="2016-12" db="EMBL/GenBank/DDBJ databases">
        <title>Comparative genomic analysis reveals the diversity, evolution, and environmental adaptation strategies of the genus Vibrio.</title>
        <authorList>
            <person name="Lin H."/>
            <person name="Wang X."/>
            <person name="Zhang X.-H."/>
        </authorList>
    </citation>
    <scope>NUCLEOTIDE SEQUENCE [LARGE SCALE GENOMIC DNA]</scope>
    <source>
        <strain evidence="3">QT6D1</strain>
    </source>
</reference>
<dbReference type="Gene3D" id="1.20.1640.10">
    <property type="entry name" value="Multidrug efflux transporter AcrB transmembrane domain"/>
    <property type="match status" value="2"/>
</dbReference>
<dbReference type="AlphaFoldDB" id="A0AAN1FK99"/>
<feature type="transmembrane region" description="Helical" evidence="1">
    <location>
        <begin position="910"/>
        <end position="931"/>
    </location>
</feature>
<dbReference type="SUPFAM" id="SSF82693">
    <property type="entry name" value="Multidrug efflux transporter AcrB pore domain, PN1, PN2, PC1 and PC2 subdomains"/>
    <property type="match status" value="2"/>
</dbReference>